<keyword evidence="8 9" id="KW-0472">Membrane</keyword>
<keyword evidence="4 9" id="KW-0812">Transmembrane</keyword>
<protein>
    <submittedName>
        <fullName evidence="13">Aquaporin NIP1-2</fullName>
    </submittedName>
</protein>
<feature type="repeat" description="Solcar" evidence="9">
    <location>
        <begin position="43"/>
        <end position="126"/>
    </location>
</feature>
<evidence type="ECO:0000256" key="6">
    <source>
        <dbReference type="ARBA" id="ARBA00022989"/>
    </source>
</evidence>
<dbReference type="Pfam" id="PF00230">
    <property type="entry name" value="MIP"/>
    <property type="match status" value="1"/>
</dbReference>
<keyword evidence="14" id="KW-1185">Reference proteome</keyword>
<evidence type="ECO:0000256" key="2">
    <source>
        <dbReference type="ARBA" id="ARBA00006375"/>
    </source>
</evidence>
<evidence type="ECO:0000256" key="4">
    <source>
        <dbReference type="ARBA" id="ARBA00022692"/>
    </source>
</evidence>
<comment type="similarity">
    <text evidence="10">Belongs to the MIP/aquaporin (TC 1.A.8) family.</text>
</comment>
<dbReference type="Proteomes" id="UP000054498">
    <property type="component" value="Unassembled WGS sequence"/>
</dbReference>
<evidence type="ECO:0000256" key="1">
    <source>
        <dbReference type="ARBA" id="ARBA00004225"/>
    </source>
</evidence>
<dbReference type="GO" id="GO:0031966">
    <property type="term" value="C:mitochondrial membrane"/>
    <property type="evidence" value="ECO:0007669"/>
    <property type="project" value="UniProtKB-SubCell"/>
</dbReference>
<evidence type="ECO:0000256" key="5">
    <source>
        <dbReference type="ARBA" id="ARBA00022737"/>
    </source>
</evidence>
<feature type="transmembrane region" description="Helical" evidence="12">
    <location>
        <begin position="271"/>
        <end position="290"/>
    </location>
</feature>
<dbReference type="InterPro" id="IPR023271">
    <property type="entry name" value="Aquaporin-like"/>
</dbReference>
<dbReference type="PROSITE" id="PS50920">
    <property type="entry name" value="SOLCAR"/>
    <property type="match status" value="2"/>
</dbReference>
<dbReference type="PANTHER" id="PTHR45624:SF12">
    <property type="entry name" value="MITOCHONDRIAL ORNITHINE TRANSPORTER 1"/>
    <property type="match status" value="1"/>
</dbReference>
<dbReference type="InterPro" id="IPR018108">
    <property type="entry name" value="MCP_transmembrane"/>
</dbReference>
<evidence type="ECO:0000256" key="7">
    <source>
        <dbReference type="ARBA" id="ARBA00023128"/>
    </source>
</evidence>
<dbReference type="RefSeq" id="XP_013896796.1">
    <property type="nucleotide sequence ID" value="XM_014041342.1"/>
</dbReference>
<evidence type="ECO:0000313" key="13">
    <source>
        <dbReference type="EMBL" id="KIY97776.1"/>
    </source>
</evidence>
<evidence type="ECO:0000313" key="14">
    <source>
        <dbReference type="Proteomes" id="UP000054498"/>
    </source>
</evidence>
<dbReference type="GO" id="GO:0000064">
    <property type="term" value="F:L-ornithine transmembrane transporter activity"/>
    <property type="evidence" value="ECO:0007669"/>
    <property type="project" value="TreeGrafter"/>
</dbReference>
<gene>
    <name evidence="13" type="ORF">MNEG_10184</name>
</gene>
<reference evidence="13 14" key="1">
    <citation type="journal article" date="2013" name="BMC Genomics">
        <title>Reconstruction of the lipid metabolism for the microalga Monoraphidium neglectum from its genome sequence reveals characteristics suitable for biofuel production.</title>
        <authorList>
            <person name="Bogen C."/>
            <person name="Al-Dilaimi A."/>
            <person name="Albersmeier A."/>
            <person name="Wichmann J."/>
            <person name="Grundmann M."/>
            <person name="Rupp O."/>
            <person name="Lauersen K.J."/>
            <person name="Blifernez-Klassen O."/>
            <person name="Kalinowski J."/>
            <person name="Goesmann A."/>
            <person name="Mussgnug J.H."/>
            <person name="Kruse O."/>
        </authorList>
    </citation>
    <scope>NUCLEOTIDE SEQUENCE [LARGE SCALE GENOMIC DNA]</scope>
    <source>
        <strain evidence="13 14">SAG 48.87</strain>
    </source>
</reference>
<dbReference type="GO" id="GO:0015267">
    <property type="term" value="F:channel activity"/>
    <property type="evidence" value="ECO:0007669"/>
    <property type="project" value="InterPro"/>
</dbReference>
<feature type="transmembrane region" description="Helical" evidence="12">
    <location>
        <begin position="405"/>
        <end position="430"/>
    </location>
</feature>
<dbReference type="SUPFAM" id="SSF103506">
    <property type="entry name" value="Mitochondrial carrier"/>
    <property type="match status" value="1"/>
</dbReference>
<feature type="compositionally biased region" description="Low complexity" evidence="11">
    <location>
        <begin position="142"/>
        <end position="166"/>
    </location>
</feature>
<evidence type="ECO:0000256" key="12">
    <source>
        <dbReference type="SAM" id="Phobius"/>
    </source>
</evidence>
<evidence type="ECO:0000256" key="10">
    <source>
        <dbReference type="RuleBase" id="RU000477"/>
    </source>
</evidence>
<evidence type="ECO:0000256" key="3">
    <source>
        <dbReference type="ARBA" id="ARBA00022448"/>
    </source>
</evidence>
<dbReference type="AlphaFoldDB" id="A0A0D2M9Y0"/>
<proteinExistence type="inferred from homology"/>
<feature type="transmembrane region" description="Helical" evidence="12">
    <location>
        <begin position="333"/>
        <end position="355"/>
    </location>
</feature>
<feature type="transmembrane region" description="Helical" evidence="12">
    <location>
        <begin position="43"/>
        <end position="63"/>
    </location>
</feature>
<dbReference type="Gene3D" id="1.50.40.10">
    <property type="entry name" value="Mitochondrial carrier domain"/>
    <property type="match status" value="1"/>
</dbReference>
<dbReference type="Pfam" id="PF00153">
    <property type="entry name" value="Mito_carr"/>
    <property type="match status" value="2"/>
</dbReference>
<feature type="repeat" description="Solcar" evidence="9">
    <location>
        <begin position="180"/>
        <end position="267"/>
    </location>
</feature>
<keyword evidence="6 12" id="KW-1133">Transmembrane helix</keyword>
<sequence length="485" mass="49046">MPAAAWLTHTCRRGAALLNRAWQVYSRLLAAFRDPSAPPGQPAPLHIVPFAGAGAGFALSLILGPTELLKCRLQTTSHKAGPSEILRHVIAEEGLMGLTRGLGATFIREVPGNALFFTTYEWLRRTEWLGSGSGGRSREAGGDNSSSSNSSSISNNSSSSCSSSSRSSNRAVEQLWAAARGAGSAIVCGGLAGVAMWGTILPLDVAKSRIQVARPGGPWDVGVAAHLRMLWAEGGARALWSGLTPTLVVVHASDDDAVLTRAMLGEFTGSTIFQLIGSAAAAGGAGAAIAANSLGLIPLIYAFAAISGAHFNPAVSFMFLLNGTFNFKKFLSYAVAQIAGCVLGALLCTVLLPGVTVGMGAAGPGAWAPAAGVAATAIFGWECIMTAFLCITVNNTSPGKPGASVASPIGVGLVVMASALACGALTGSLLNPARALGPALVFQHLGAGTVALYLSAQLAGAALASTLCQALGGGDEPRRAARAAA</sequence>
<dbReference type="InterPro" id="IPR023395">
    <property type="entry name" value="MCP_dom_sf"/>
</dbReference>
<dbReference type="InterPro" id="IPR050567">
    <property type="entry name" value="Mitochondrial_Carrier"/>
</dbReference>
<dbReference type="GO" id="GO:1990575">
    <property type="term" value="P:mitochondrial L-ornithine transmembrane transport"/>
    <property type="evidence" value="ECO:0007669"/>
    <property type="project" value="TreeGrafter"/>
</dbReference>
<comment type="subcellular location">
    <subcellularLocation>
        <location evidence="1">Mitochondrion membrane</location>
        <topology evidence="1">Multi-pass membrane protein</topology>
    </subcellularLocation>
</comment>
<dbReference type="Gene3D" id="1.20.1080.10">
    <property type="entry name" value="Glycerol uptake facilitator protein"/>
    <property type="match status" value="1"/>
</dbReference>
<feature type="transmembrane region" description="Helical" evidence="12">
    <location>
        <begin position="367"/>
        <end position="393"/>
    </location>
</feature>
<accession>A0A0D2M9Y0</accession>
<evidence type="ECO:0000256" key="11">
    <source>
        <dbReference type="SAM" id="MobiDB-lite"/>
    </source>
</evidence>
<dbReference type="OrthoDB" id="548797at2759"/>
<dbReference type="EMBL" id="KK102432">
    <property type="protein sequence ID" value="KIY97776.1"/>
    <property type="molecule type" value="Genomic_DNA"/>
</dbReference>
<keyword evidence="7" id="KW-0496">Mitochondrion</keyword>
<dbReference type="SUPFAM" id="SSF81338">
    <property type="entry name" value="Aquaporin-like"/>
    <property type="match status" value="1"/>
</dbReference>
<dbReference type="GeneID" id="25727321"/>
<evidence type="ECO:0000256" key="9">
    <source>
        <dbReference type="PROSITE-ProRule" id="PRU00282"/>
    </source>
</evidence>
<dbReference type="PANTHER" id="PTHR45624">
    <property type="entry name" value="MITOCHONDRIAL BASIC AMINO ACIDS TRANSPORTER-RELATED"/>
    <property type="match status" value="1"/>
</dbReference>
<dbReference type="InterPro" id="IPR000425">
    <property type="entry name" value="MIP"/>
</dbReference>
<keyword evidence="5" id="KW-0677">Repeat</keyword>
<feature type="region of interest" description="Disordered" evidence="11">
    <location>
        <begin position="130"/>
        <end position="166"/>
    </location>
</feature>
<name>A0A0D2M9Y0_9CHLO</name>
<dbReference type="PRINTS" id="PR00783">
    <property type="entry name" value="MINTRINSICP"/>
</dbReference>
<organism evidence="13 14">
    <name type="scientific">Monoraphidium neglectum</name>
    <dbReference type="NCBI Taxonomy" id="145388"/>
    <lineage>
        <taxon>Eukaryota</taxon>
        <taxon>Viridiplantae</taxon>
        <taxon>Chlorophyta</taxon>
        <taxon>core chlorophytes</taxon>
        <taxon>Chlorophyceae</taxon>
        <taxon>CS clade</taxon>
        <taxon>Sphaeropleales</taxon>
        <taxon>Selenastraceae</taxon>
        <taxon>Monoraphidium</taxon>
    </lineage>
</organism>
<feature type="transmembrane region" description="Helical" evidence="12">
    <location>
        <begin position="296"/>
        <end position="321"/>
    </location>
</feature>
<feature type="transmembrane region" description="Helical" evidence="12">
    <location>
        <begin position="450"/>
        <end position="472"/>
    </location>
</feature>
<keyword evidence="3 10" id="KW-0813">Transport</keyword>
<evidence type="ECO:0000256" key="8">
    <source>
        <dbReference type="ARBA" id="ARBA00023136"/>
    </source>
</evidence>
<comment type="similarity">
    <text evidence="2">Belongs to the mitochondrial carrier (TC 2.A.29) family.</text>
</comment>
<dbReference type="KEGG" id="mng:MNEG_10184"/>